<keyword evidence="1" id="KW-0732">Signal</keyword>
<accession>E9SF03</accession>
<gene>
    <name evidence="2" type="ORF">CUS_5659</name>
</gene>
<keyword evidence="3" id="KW-1185">Reference proteome</keyword>
<dbReference type="STRING" id="246199.CUS_5659"/>
<feature type="chain" id="PRO_5039550394" evidence="1">
    <location>
        <begin position="29"/>
        <end position="307"/>
    </location>
</feature>
<dbReference type="OrthoDB" id="1819813at2"/>
<name>E9SF03_RUMAL</name>
<protein>
    <submittedName>
        <fullName evidence="2">Uncharacterized protein</fullName>
    </submittedName>
</protein>
<reference evidence="2 3" key="1">
    <citation type="submission" date="2011-02" db="EMBL/GenBank/DDBJ databases">
        <authorList>
            <person name="Nelson K.E."/>
            <person name="Sutton G."/>
            <person name="Torralba M."/>
            <person name="Durkin S."/>
            <person name="Harkins D."/>
            <person name="Montgomery R."/>
            <person name="Ziemer C."/>
            <person name="Klaassens E."/>
            <person name="Ocuiv P."/>
            <person name="Morrison M."/>
        </authorList>
    </citation>
    <scope>NUCLEOTIDE SEQUENCE [LARGE SCALE GENOMIC DNA]</scope>
    <source>
        <strain evidence="2 3">8</strain>
    </source>
</reference>
<organism evidence="2 3">
    <name type="scientific">Ruminococcus albus 8</name>
    <dbReference type="NCBI Taxonomy" id="246199"/>
    <lineage>
        <taxon>Bacteria</taxon>
        <taxon>Bacillati</taxon>
        <taxon>Bacillota</taxon>
        <taxon>Clostridia</taxon>
        <taxon>Eubacteriales</taxon>
        <taxon>Oscillospiraceae</taxon>
        <taxon>Ruminococcus</taxon>
    </lineage>
</organism>
<dbReference type="EMBL" id="ADKM02000110">
    <property type="protein sequence ID" value="EGC02141.1"/>
    <property type="molecule type" value="Genomic_DNA"/>
</dbReference>
<evidence type="ECO:0000256" key="1">
    <source>
        <dbReference type="SAM" id="SignalP"/>
    </source>
</evidence>
<evidence type="ECO:0000313" key="2">
    <source>
        <dbReference type="EMBL" id="EGC02141.1"/>
    </source>
</evidence>
<comment type="caution">
    <text evidence="2">The sequence shown here is derived from an EMBL/GenBank/DDBJ whole genome shotgun (WGS) entry which is preliminary data.</text>
</comment>
<dbReference type="RefSeq" id="WP_002851517.1">
    <property type="nucleotide sequence ID" value="NZ_ADKM02000110.1"/>
</dbReference>
<dbReference type="eggNOG" id="ENOG50336M2">
    <property type="taxonomic scope" value="Bacteria"/>
</dbReference>
<feature type="signal peptide" evidence="1">
    <location>
        <begin position="1"/>
        <end position="28"/>
    </location>
</feature>
<proteinExistence type="predicted"/>
<evidence type="ECO:0000313" key="3">
    <source>
        <dbReference type="Proteomes" id="UP000004259"/>
    </source>
</evidence>
<dbReference type="Proteomes" id="UP000004259">
    <property type="component" value="Unassembled WGS sequence"/>
</dbReference>
<dbReference type="AlphaFoldDB" id="E9SF03"/>
<sequence length="307" mass="33667">MNSKWKKTTSLLCALTVAAVPMALNVGAGAPENSDKGVLVNEAVQIGEAYVEGYILTIPARFDIQNEGWNEIGDISAVGHLAEGKKLVVSADSANHWGMKNEESGKYVNYELKNSAEGEETTSWEFTSLSETPATQTIGIDVEPFKGKDLPAGEYTDVLTFTAGVEDVVTGSRLSPILKNGGELKIACTYRANDYNSSADAGGTTGAFETINFIVKNNNGEYNVTCKGDNVTETYFDGYADVYDNRDLSLHVLNPLDEIDYMFHFGIEEDFCFYRVYDHLKNSEVDSTCKFFVNGVDVSDYLHIDQP</sequence>